<reference evidence="4" key="1">
    <citation type="journal article" date="2021" name="Genome Biol. Evol.">
        <title>The assembled and annotated genome of the fairy-ring fungus Marasmius oreades.</title>
        <authorList>
            <person name="Hiltunen M."/>
            <person name="Ament-Velasquez S.L."/>
            <person name="Johannesson H."/>
        </authorList>
    </citation>
    <scope>NUCLEOTIDE SEQUENCE</scope>
    <source>
        <strain evidence="4">03SP1</strain>
    </source>
</reference>
<keyword evidence="1" id="KW-0862">Zinc</keyword>
<evidence type="ECO:0000256" key="2">
    <source>
        <dbReference type="SAM" id="MobiDB-lite"/>
    </source>
</evidence>
<evidence type="ECO:0000313" key="4">
    <source>
        <dbReference type="EMBL" id="KAG7096999.1"/>
    </source>
</evidence>
<evidence type="ECO:0000259" key="3">
    <source>
        <dbReference type="PROSITE" id="PS50089"/>
    </source>
</evidence>
<dbReference type="PROSITE" id="PS50089">
    <property type="entry name" value="ZF_RING_2"/>
    <property type="match status" value="1"/>
</dbReference>
<feature type="domain" description="RING-type" evidence="3">
    <location>
        <begin position="71"/>
        <end position="136"/>
    </location>
</feature>
<dbReference type="Proteomes" id="UP001049176">
    <property type="component" value="Chromosome 2"/>
</dbReference>
<dbReference type="SUPFAM" id="SSF57850">
    <property type="entry name" value="RING/U-box"/>
    <property type="match status" value="1"/>
</dbReference>
<protein>
    <recommendedName>
        <fullName evidence="3">RING-type domain-containing protein</fullName>
    </recommendedName>
</protein>
<name>A0A9P7UYH2_9AGAR</name>
<keyword evidence="5" id="KW-1185">Reference proteome</keyword>
<gene>
    <name evidence="4" type="ORF">E1B28_004394</name>
</gene>
<organism evidence="4 5">
    <name type="scientific">Marasmius oreades</name>
    <name type="common">fairy-ring Marasmius</name>
    <dbReference type="NCBI Taxonomy" id="181124"/>
    <lineage>
        <taxon>Eukaryota</taxon>
        <taxon>Fungi</taxon>
        <taxon>Dikarya</taxon>
        <taxon>Basidiomycota</taxon>
        <taxon>Agaricomycotina</taxon>
        <taxon>Agaricomycetes</taxon>
        <taxon>Agaricomycetidae</taxon>
        <taxon>Agaricales</taxon>
        <taxon>Marasmiineae</taxon>
        <taxon>Marasmiaceae</taxon>
        <taxon>Marasmius</taxon>
    </lineage>
</organism>
<dbReference type="RefSeq" id="XP_043013469.1">
    <property type="nucleotide sequence ID" value="XM_043148867.1"/>
</dbReference>
<keyword evidence="1" id="KW-0863">Zinc-finger</keyword>
<sequence length="209" mass="23044">MTSLPAIVLTLLQELNSSELREQLRNLVFEELDSNTGPGRLSHTQKQDVIEAFSRLEENDVIALGHQDSVCPICFTSLLALLSEEETAIAMDSPAHPTEELGVIRLSEPWQCGHIFCKRDISRWVLDGHDSCPTCRRPLVKTTDSGSQTDATQADTGGDAHDDPNGVLNILEAILRNGGVDGRFIPDTVLPRRSPHLNYLSNEHSAMYS</sequence>
<dbReference type="AlphaFoldDB" id="A0A9P7UYH2"/>
<dbReference type="GeneID" id="66073470"/>
<keyword evidence="1" id="KW-0479">Metal-binding</keyword>
<dbReference type="InterPro" id="IPR013083">
    <property type="entry name" value="Znf_RING/FYVE/PHD"/>
</dbReference>
<evidence type="ECO:0000313" key="5">
    <source>
        <dbReference type="Proteomes" id="UP001049176"/>
    </source>
</evidence>
<dbReference type="GO" id="GO:0008270">
    <property type="term" value="F:zinc ion binding"/>
    <property type="evidence" value="ECO:0007669"/>
    <property type="project" value="UniProtKB-KW"/>
</dbReference>
<dbReference type="EMBL" id="CM032182">
    <property type="protein sequence ID" value="KAG7096999.1"/>
    <property type="molecule type" value="Genomic_DNA"/>
</dbReference>
<feature type="region of interest" description="Disordered" evidence="2">
    <location>
        <begin position="141"/>
        <end position="164"/>
    </location>
</feature>
<accession>A0A9P7UYH2</accession>
<evidence type="ECO:0000256" key="1">
    <source>
        <dbReference type="PROSITE-ProRule" id="PRU00175"/>
    </source>
</evidence>
<dbReference type="InterPro" id="IPR001841">
    <property type="entry name" value="Znf_RING"/>
</dbReference>
<comment type="caution">
    <text evidence="4">The sequence shown here is derived from an EMBL/GenBank/DDBJ whole genome shotgun (WGS) entry which is preliminary data.</text>
</comment>
<proteinExistence type="predicted"/>
<dbReference type="Gene3D" id="3.30.40.10">
    <property type="entry name" value="Zinc/RING finger domain, C3HC4 (zinc finger)"/>
    <property type="match status" value="1"/>
</dbReference>
<dbReference type="KEGG" id="more:E1B28_004394"/>
<dbReference type="OrthoDB" id="8062037at2759"/>
<feature type="compositionally biased region" description="Polar residues" evidence="2">
    <location>
        <begin position="142"/>
        <end position="155"/>
    </location>
</feature>